<organism evidence="1 2">
    <name type="scientific">Paenibacillus allorhizosphaerae</name>
    <dbReference type="NCBI Taxonomy" id="2849866"/>
    <lineage>
        <taxon>Bacteria</taxon>
        <taxon>Bacillati</taxon>
        <taxon>Bacillota</taxon>
        <taxon>Bacilli</taxon>
        <taxon>Bacillales</taxon>
        <taxon>Paenibacillaceae</taxon>
        <taxon>Paenibacillus</taxon>
    </lineage>
</organism>
<dbReference type="EMBL" id="CAJVCE010000005">
    <property type="protein sequence ID" value="CAG7636444.1"/>
    <property type="molecule type" value="Genomic_DNA"/>
</dbReference>
<evidence type="ECO:0000313" key="2">
    <source>
        <dbReference type="Proteomes" id="UP000730618"/>
    </source>
</evidence>
<comment type="caution">
    <text evidence="1">The sequence shown here is derived from an EMBL/GenBank/DDBJ whole genome shotgun (WGS) entry which is preliminary data.</text>
</comment>
<sequence>MHGEPHKIRWCLVYEKGTEPNGRGRIRMIFNQKHGRIVFRKGKSKHRKINRNKWNFGSTRIKRSTWGSLRNGGFEKATPIQADYWSVSSNDIYFENDNPFFGRRYAVIALSRGEFAVLSQVTLPLRDSSYKLTFWLKRVAAPMNGTITISLIGSSLLPVTYKASLAPYGQWRKFVVTIGRRAVDPGRQHTLSIRFDAISSNLLLHMDNVSLLPA</sequence>
<evidence type="ECO:0008006" key="3">
    <source>
        <dbReference type="Google" id="ProtNLM"/>
    </source>
</evidence>
<keyword evidence="2" id="KW-1185">Reference proteome</keyword>
<protein>
    <recommendedName>
        <fullName evidence="3">CBM-cenC domain-containing protein</fullName>
    </recommendedName>
</protein>
<name>A0ABM8VFW9_9BACL</name>
<reference evidence="1 2" key="1">
    <citation type="submission" date="2021-06" db="EMBL/GenBank/DDBJ databases">
        <authorList>
            <person name="Criscuolo A."/>
        </authorList>
    </citation>
    <scope>NUCLEOTIDE SEQUENCE [LARGE SCALE GENOMIC DNA]</scope>
    <source>
        <strain evidence="2">CIP 111802</strain>
    </source>
</reference>
<dbReference type="Proteomes" id="UP000730618">
    <property type="component" value="Unassembled WGS sequence"/>
</dbReference>
<evidence type="ECO:0000313" key="1">
    <source>
        <dbReference type="EMBL" id="CAG7636444.1"/>
    </source>
</evidence>
<gene>
    <name evidence="1" type="ORF">PAECIP111802_02255</name>
</gene>
<accession>A0ABM8VFW9</accession>
<proteinExistence type="predicted"/>